<evidence type="ECO:0000256" key="3">
    <source>
        <dbReference type="ARBA" id="ARBA00022884"/>
    </source>
</evidence>
<dbReference type="InterPro" id="IPR009967">
    <property type="entry name" value="Flagellum_FlbT"/>
</dbReference>
<protein>
    <submittedName>
        <fullName evidence="4">Flagellar protein flbT</fullName>
    </submittedName>
</protein>
<proteinExistence type="predicted"/>
<dbReference type="PATRIC" id="fig|1215343.11.peg.969"/>
<keyword evidence="4" id="KW-0969">Cilium</keyword>
<dbReference type="Pfam" id="PF07378">
    <property type="entry name" value="FlbT"/>
    <property type="match status" value="1"/>
</dbReference>
<dbReference type="eggNOG" id="COG5443">
    <property type="taxonomic scope" value="Bacteria"/>
</dbReference>
<dbReference type="GO" id="GO:1902209">
    <property type="term" value="P:negative regulation of bacterial-type flagellum assembly"/>
    <property type="evidence" value="ECO:0007669"/>
    <property type="project" value="InterPro"/>
</dbReference>
<organism evidence="4 5">
    <name type="scientific">Liberibacter crescens (strain BT-1)</name>
    <dbReference type="NCBI Taxonomy" id="1215343"/>
    <lineage>
        <taxon>Bacteria</taxon>
        <taxon>Pseudomonadati</taxon>
        <taxon>Pseudomonadota</taxon>
        <taxon>Alphaproteobacteria</taxon>
        <taxon>Hyphomicrobiales</taxon>
        <taxon>Rhizobiaceae</taxon>
        <taxon>Liberibacter</taxon>
    </lineage>
</organism>
<sequence length="149" mass="17434">MKNSLRISLKNGEKLFINGAVLRADRKVILEFLNDINFMLEHHILKEEETTTPLRQLYFIVQMILINPAGKDYALSFFQKTIGMLLACACNEEMFVALKRVEFLVMSGRFFEALKIIRSFYDIETQVIIQDEVFSSTIEYIQKEIALWK</sequence>
<dbReference type="GO" id="GO:0044781">
    <property type="term" value="P:bacterial-type flagellum organization"/>
    <property type="evidence" value="ECO:0007669"/>
    <property type="project" value="UniProtKB-KW"/>
</dbReference>
<dbReference type="PIRSF" id="PIRSF009533">
    <property type="entry name" value="FlbT"/>
    <property type="match status" value="1"/>
</dbReference>
<name>L0ETR4_LIBCB</name>
<dbReference type="NCBIfam" id="NF001995">
    <property type="entry name" value="PRK00794.1-1"/>
    <property type="match status" value="1"/>
</dbReference>
<dbReference type="AlphaFoldDB" id="L0ETR4"/>
<dbReference type="GO" id="GO:0048027">
    <property type="term" value="F:mRNA 5'-UTR binding"/>
    <property type="evidence" value="ECO:0007669"/>
    <property type="project" value="InterPro"/>
</dbReference>
<keyword evidence="5" id="KW-1185">Reference proteome</keyword>
<dbReference type="HOGENOM" id="CLU_130913_1_0_5"/>
<keyword evidence="3" id="KW-0694">RNA-binding</keyword>
<evidence type="ECO:0000313" key="4">
    <source>
        <dbReference type="EMBL" id="AGA64934.1"/>
    </source>
</evidence>
<reference evidence="4 5" key="1">
    <citation type="journal article" date="2012" name="Stand. Genomic Sci.">
        <title>Complete genome sequence of Liberibacter crescens BT-1.</title>
        <authorList>
            <person name="Leonard M.T."/>
            <person name="Fagen J.R."/>
            <person name="Davis-Richardson A.G."/>
            <person name="Davis M.J."/>
            <person name="Triplett E.W."/>
        </authorList>
    </citation>
    <scope>NUCLEOTIDE SEQUENCE [LARGE SCALE GENOMIC DNA]</scope>
    <source>
        <strain evidence="4 5">BT-1</strain>
    </source>
</reference>
<evidence type="ECO:0000256" key="2">
    <source>
        <dbReference type="ARBA" id="ARBA00022795"/>
    </source>
</evidence>
<evidence type="ECO:0000256" key="1">
    <source>
        <dbReference type="ARBA" id="ARBA00022491"/>
    </source>
</evidence>
<keyword evidence="4" id="KW-0282">Flagellum</keyword>
<gene>
    <name evidence="4" type="ordered locus">B488_09420</name>
</gene>
<dbReference type="KEGG" id="lcc:B488_09420"/>
<dbReference type="Proteomes" id="UP000010799">
    <property type="component" value="Chromosome"/>
</dbReference>
<keyword evidence="2" id="KW-1005">Bacterial flagellum biogenesis</keyword>
<keyword evidence="1" id="KW-0678">Repressor</keyword>
<dbReference type="EMBL" id="CP003789">
    <property type="protein sequence ID" value="AGA64934.1"/>
    <property type="molecule type" value="Genomic_DNA"/>
</dbReference>
<accession>L0ETR4</accession>
<dbReference type="RefSeq" id="WP_015273359.1">
    <property type="nucleotide sequence ID" value="NC_019907.1"/>
</dbReference>
<dbReference type="STRING" id="1215343.B488_09420"/>
<keyword evidence="4" id="KW-0966">Cell projection</keyword>
<dbReference type="GO" id="GO:0006402">
    <property type="term" value="P:mRNA catabolic process"/>
    <property type="evidence" value="ECO:0007669"/>
    <property type="project" value="InterPro"/>
</dbReference>
<evidence type="ECO:0000313" key="5">
    <source>
        <dbReference type="Proteomes" id="UP000010799"/>
    </source>
</evidence>